<protein>
    <submittedName>
        <fullName evidence="2">Uncharacterized protein</fullName>
    </submittedName>
</protein>
<name>A0A382UD88_9ZZZZ</name>
<feature type="non-terminal residue" evidence="2">
    <location>
        <position position="99"/>
    </location>
</feature>
<sequence>MQDYFLLENTLAQVLKKQEEKTELEKAIQSSKSKLREERRSGEGLSEESIKLNGRCTETGLDQEMSTTEKEIDELKKKKSEQKNKLENFERDEYKFKLL</sequence>
<feature type="region of interest" description="Disordered" evidence="1">
    <location>
        <begin position="28"/>
        <end position="84"/>
    </location>
</feature>
<accession>A0A382UD88</accession>
<evidence type="ECO:0000256" key="1">
    <source>
        <dbReference type="SAM" id="MobiDB-lite"/>
    </source>
</evidence>
<organism evidence="2">
    <name type="scientific">marine metagenome</name>
    <dbReference type="NCBI Taxonomy" id="408172"/>
    <lineage>
        <taxon>unclassified sequences</taxon>
        <taxon>metagenomes</taxon>
        <taxon>ecological metagenomes</taxon>
    </lineage>
</organism>
<feature type="compositionally biased region" description="Basic and acidic residues" evidence="1">
    <location>
        <begin position="67"/>
        <end position="84"/>
    </location>
</feature>
<reference evidence="2" key="1">
    <citation type="submission" date="2018-05" db="EMBL/GenBank/DDBJ databases">
        <authorList>
            <person name="Lanie J.A."/>
            <person name="Ng W.-L."/>
            <person name="Kazmierczak K.M."/>
            <person name="Andrzejewski T.M."/>
            <person name="Davidsen T.M."/>
            <person name="Wayne K.J."/>
            <person name="Tettelin H."/>
            <person name="Glass J.I."/>
            <person name="Rusch D."/>
            <person name="Podicherti R."/>
            <person name="Tsui H.-C.T."/>
            <person name="Winkler M.E."/>
        </authorList>
    </citation>
    <scope>NUCLEOTIDE SEQUENCE</scope>
</reference>
<proteinExistence type="predicted"/>
<evidence type="ECO:0000313" key="2">
    <source>
        <dbReference type="EMBL" id="SVD31658.1"/>
    </source>
</evidence>
<dbReference type="AlphaFoldDB" id="A0A382UD88"/>
<dbReference type="EMBL" id="UINC01142990">
    <property type="protein sequence ID" value="SVD31658.1"/>
    <property type="molecule type" value="Genomic_DNA"/>
</dbReference>
<gene>
    <name evidence="2" type="ORF">METZ01_LOCUS384512</name>
</gene>